<accession>A0AAN6YLE4</accession>
<keyword evidence="4 6" id="KW-0472">Membrane</keyword>
<comment type="caution">
    <text evidence="8">The sequence shown here is derived from an EMBL/GenBank/DDBJ whole genome shotgun (WGS) entry which is preliminary data.</text>
</comment>
<evidence type="ECO:0000259" key="7">
    <source>
        <dbReference type="Pfam" id="PF20684"/>
    </source>
</evidence>
<keyword evidence="3 6" id="KW-1133">Transmembrane helix</keyword>
<organism evidence="8 9">
    <name type="scientific">Podospora fimiseda</name>
    <dbReference type="NCBI Taxonomy" id="252190"/>
    <lineage>
        <taxon>Eukaryota</taxon>
        <taxon>Fungi</taxon>
        <taxon>Dikarya</taxon>
        <taxon>Ascomycota</taxon>
        <taxon>Pezizomycotina</taxon>
        <taxon>Sordariomycetes</taxon>
        <taxon>Sordariomycetidae</taxon>
        <taxon>Sordariales</taxon>
        <taxon>Podosporaceae</taxon>
        <taxon>Podospora</taxon>
    </lineage>
</organism>
<dbReference type="InterPro" id="IPR052337">
    <property type="entry name" value="SAT4-like"/>
</dbReference>
<reference evidence="8" key="2">
    <citation type="submission" date="2023-05" db="EMBL/GenBank/DDBJ databases">
        <authorList>
            <consortium name="Lawrence Berkeley National Laboratory"/>
            <person name="Steindorff A."/>
            <person name="Hensen N."/>
            <person name="Bonometti L."/>
            <person name="Westerberg I."/>
            <person name="Brannstrom I.O."/>
            <person name="Guillou S."/>
            <person name="Cros-Aarteil S."/>
            <person name="Calhoun S."/>
            <person name="Haridas S."/>
            <person name="Kuo A."/>
            <person name="Mondo S."/>
            <person name="Pangilinan J."/>
            <person name="Riley R."/>
            <person name="Labutti K."/>
            <person name="Andreopoulos B."/>
            <person name="Lipzen A."/>
            <person name="Chen C."/>
            <person name="Yanf M."/>
            <person name="Daum C."/>
            <person name="Ng V."/>
            <person name="Clum A."/>
            <person name="Ohm R."/>
            <person name="Martin F."/>
            <person name="Silar P."/>
            <person name="Natvig D."/>
            <person name="Lalanne C."/>
            <person name="Gautier V."/>
            <person name="Ament-Velasquez S.L."/>
            <person name="Kruys A."/>
            <person name="Hutchinson M.I."/>
            <person name="Powell A.J."/>
            <person name="Barry K."/>
            <person name="Miller A.N."/>
            <person name="Grigoriev I.V."/>
            <person name="Debuchy R."/>
            <person name="Gladieux P."/>
            <person name="Thoren M.H."/>
            <person name="Johannesson H."/>
        </authorList>
    </citation>
    <scope>NUCLEOTIDE SEQUENCE</scope>
    <source>
        <strain evidence="8">CBS 990.96</strain>
    </source>
</reference>
<reference evidence="8" key="1">
    <citation type="journal article" date="2023" name="Mol. Phylogenet. Evol.">
        <title>Genome-scale phylogeny and comparative genomics of the fungal order Sordariales.</title>
        <authorList>
            <person name="Hensen N."/>
            <person name="Bonometti L."/>
            <person name="Westerberg I."/>
            <person name="Brannstrom I.O."/>
            <person name="Guillou S."/>
            <person name="Cros-Aarteil S."/>
            <person name="Calhoun S."/>
            <person name="Haridas S."/>
            <person name="Kuo A."/>
            <person name="Mondo S."/>
            <person name="Pangilinan J."/>
            <person name="Riley R."/>
            <person name="LaButti K."/>
            <person name="Andreopoulos B."/>
            <person name="Lipzen A."/>
            <person name="Chen C."/>
            <person name="Yan M."/>
            <person name="Daum C."/>
            <person name="Ng V."/>
            <person name="Clum A."/>
            <person name="Steindorff A."/>
            <person name="Ohm R.A."/>
            <person name="Martin F."/>
            <person name="Silar P."/>
            <person name="Natvig D.O."/>
            <person name="Lalanne C."/>
            <person name="Gautier V."/>
            <person name="Ament-Velasquez S.L."/>
            <person name="Kruys A."/>
            <person name="Hutchinson M.I."/>
            <person name="Powell A.J."/>
            <person name="Barry K."/>
            <person name="Miller A.N."/>
            <person name="Grigoriev I.V."/>
            <person name="Debuchy R."/>
            <person name="Gladieux P."/>
            <person name="Hiltunen Thoren M."/>
            <person name="Johannesson H."/>
        </authorList>
    </citation>
    <scope>NUCLEOTIDE SEQUENCE</scope>
    <source>
        <strain evidence="8">CBS 990.96</strain>
    </source>
</reference>
<feature type="transmembrane region" description="Helical" evidence="6">
    <location>
        <begin position="217"/>
        <end position="238"/>
    </location>
</feature>
<evidence type="ECO:0000313" key="8">
    <source>
        <dbReference type="EMBL" id="KAK4220665.1"/>
    </source>
</evidence>
<dbReference type="PANTHER" id="PTHR33048">
    <property type="entry name" value="PTH11-LIKE INTEGRAL MEMBRANE PROTEIN (AFU_ORTHOLOGUE AFUA_5G11245)"/>
    <property type="match status" value="1"/>
</dbReference>
<evidence type="ECO:0000256" key="5">
    <source>
        <dbReference type="ARBA" id="ARBA00038359"/>
    </source>
</evidence>
<dbReference type="PANTHER" id="PTHR33048:SF47">
    <property type="entry name" value="INTEGRAL MEMBRANE PROTEIN-RELATED"/>
    <property type="match status" value="1"/>
</dbReference>
<sequence length="311" mass="35612">MANGGQGISPGGFLAVLWTLSSVATLLLVGRFLVRKVIMHRLNPDDIFMLLAWILMIVSMIVATLMNPISYQFTSILVGEAPKPSEDELIDMTITLRRWAVSAQFLFWTTIYCVKLSFTFLYRPIFNSKPKYRRAWLVAVVYIIITYGICLMGVFGQCGDARNLFRYEECMTPYVASFTSRAIWVVYFFNVTSDLVLVFLPLPSIWRPGNLITSQKLALTGICSLALITIAFETVRTVKLYQLNFSLTNLYGYLELLVAVIVGMIPGYRFLLTNNKDKNTEYRRLFWSRVTLRRREGDKTQTGYSLETINR</sequence>
<dbReference type="Proteomes" id="UP001301958">
    <property type="component" value="Unassembled WGS sequence"/>
</dbReference>
<feature type="transmembrane region" description="Helical" evidence="6">
    <location>
        <begin position="12"/>
        <end position="34"/>
    </location>
</feature>
<feature type="transmembrane region" description="Helical" evidence="6">
    <location>
        <begin position="135"/>
        <end position="155"/>
    </location>
</feature>
<feature type="transmembrane region" description="Helical" evidence="6">
    <location>
        <begin position="105"/>
        <end position="123"/>
    </location>
</feature>
<evidence type="ECO:0000313" key="9">
    <source>
        <dbReference type="Proteomes" id="UP001301958"/>
    </source>
</evidence>
<gene>
    <name evidence="8" type="ORF">QBC38DRAFT_493741</name>
</gene>
<keyword evidence="9" id="KW-1185">Reference proteome</keyword>
<dbReference type="GO" id="GO:0016020">
    <property type="term" value="C:membrane"/>
    <property type="evidence" value="ECO:0007669"/>
    <property type="project" value="UniProtKB-SubCell"/>
</dbReference>
<evidence type="ECO:0000256" key="6">
    <source>
        <dbReference type="SAM" id="Phobius"/>
    </source>
</evidence>
<name>A0AAN6YLE4_9PEZI</name>
<dbReference type="InterPro" id="IPR049326">
    <property type="entry name" value="Rhodopsin_dom_fungi"/>
</dbReference>
<evidence type="ECO:0000256" key="2">
    <source>
        <dbReference type="ARBA" id="ARBA00022692"/>
    </source>
</evidence>
<feature type="transmembrane region" description="Helical" evidence="6">
    <location>
        <begin position="182"/>
        <end position="205"/>
    </location>
</feature>
<comment type="similarity">
    <text evidence="5">Belongs to the SAT4 family.</text>
</comment>
<feature type="domain" description="Rhodopsin" evidence="7">
    <location>
        <begin position="31"/>
        <end position="270"/>
    </location>
</feature>
<feature type="transmembrane region" description="Helical" evidence="6">
    <location>
        <begin position="46"/>
        <end position="66"/>
    </location>
</feature>
<comment type="subcellular location">
    <subcellularLocation>
        <location evidence="1">Membrane</location>
        <topology evidence="1">Multi-pass membrane protein</topology>
    </subcellularLocation>
</comment>
<evidence type="ECO:0000256" key="1">
    <source>
        <dbReference type="ARBA" id="ARBA00004141"/>
    </source>
</evidence>
<keyword evidence="2 6" id="KW-0812">Transmembrane</keyword>
<dbReference type="EMBL" id="MU865672">
    <property type="protein sequence ID" value="KAK4220665.1"/>
    <property type="molecule type" value="Genomic_DNA"/>
</dbReference>
<feature type="transmembrane region" description="Helical" evidence="6">
    <location>
        <begin position="250"/>
        <end position="271"/>
    </location>
</feature>
<evidence type="ECO:0000256" key="4">
    <source>
        <dbReference type="ARBA" id="ARBA00023136"/>
    </source>
</evidence>
<protein>
    <recommendedName>
        <fullName evidence="7">Rhodopsin domain-containing protein</fullName>
    </recommendedName>
</protein>
<dbReference type="AlphaFoldDB" id="A0AAN6YLE4"/>
<evidence type="ECO:0000256" key="3">
    <source>
        <dbReference type="ARBA" id="ARBA00022989"/>
    </source>
</evidence>
<dbReference type="Pfam" id="PF20684">
    <property type="entry name" value="Fung_rhodopsin"/>
    <property type="match status" value="1"/>
</dbReference>
<proteinExistence type="inferred from homology"/>